<proteinExistence type="predicted"/>
<evidence type="ECO:0000313" key="3">
    <source>
        <dbReference type="Proteomes" id="UP001275084"/>
    </source>
</evidence>
<reference evidence="2" key="1">
    <citation type="journal article" date="2023" name="Mol. Phylogenet. Evol.">
        <title>Genome-scale phylogeny and comparative genomics of the fungal order Sordariales.</title>
        <authorList>
            <person name="Hensen N."/>
            <person name="Bonometti L."/>
            <person name="Westerberg I."/>
            <person name="Brannstrom I.O."/>
            <person name="Guillou S."/>
            <person name="Cros-Aarteil S."/>
            <person name="Calhoun S."/>
            <person name="Haridas S."/>
            <person name="Kuo A."/>
            <person name="Mondo S."/>
            <person name="Pangilinan J."/>
            <person name="Riley R."/>
            <person name="LaButti K."/>
            <person name="Andreopoulos B."/>
            <person name="Lipzen A."/>
            <person name="Chen C."/>
            <person name="Yan M."/>
            <person name="Daum C."/>
            <person name="Ng V."/>
            <person name="Clum A."/>
            <person name="Steindorff A."/>
            <person name="Ohm R.A."/>
            <person name="Martin F."/>
            <person name="Silar P."/>
            <person name="Natvig D.O."/>
            <person name="Lalanne C."/>
            <person name="Gautier V."/>
            <person name="Ament-Velasquez S.L."/>
            <person name="Kruys A."/>
            <person name="Hutchinson M.I."/>
            <person name="Powell A.J."/>
            <person name="Barry K."/>
            <person name="Miller A.N."/>
            <person name="Grigoriev I.V."/>
            <person name="Debuchy R."/>
            <person name="Gladieux P."/>
            <person name="Hiltunen Thoren M."/>
            <person name="Johannesson H."/>
        </authorList>
    </citation>
    <scope>NUCLEOTIDE SEQUENCE</scope>
    <source>
        <strain evidence="2">CBS 955.72</strain>
    </source>
</reference>
<gene>
    <name evidence="2" type="ORF">B0T25DRAFT_529824</name>
</gene>
<dbReference type="Proteomes" id="UP001275084">
    <property type="component" value="Unassembled WGS sequence"/>
</dbReference>
<evidence type="ECO:0000256" key="1">
    <source>
        <dbReference type="SAM" id="MobiDB-lite"/>
    </source>
</evidence>
<sequence>MVAALACARESPEGANEATVVRALSAAIERIEAAILAEPNSYIMNWDDASVFNYFQDRHHGIEVFRRAVARFWDNPPGPPPSVLAARRARESVSSTRPKCATRGKRS</sequence>
<organism evidence="2 3">
    <name type="scientific">Lasiosphaeria hispida</name>
    <dbReference type="NCBI Taxonomy" id="260671"/>
    <lineage>
        <taxon>Eukaryota</taxon>
        <taxon>Fungi</taxon>
        <taxon>Dikarya</taxon>
        <taxon>Ascomycota</taxon>
        <taxon>Pezizomycotina</taxon>
        <taxon>Sordariomycetes</taxon>
        <taxon>Sordariomycetidae</taxon>
        <taxon>Sordariales</taxon>
        <taxon>Lasiosphaeriaceae</taxon>
        <taxon>Lasiosphaeria</taxon>
    </lineage>
</organism>
<keyword evidence="3" id="KW-1185">Reference proteome</keyword>
<dbReference type="EMBL" id="JAUIQD010000001">
    <property type="protein sequence ID" value="KAK3364337.1"/>
    <property type="molecule type" value="Genomic_DNA"/>
</dbReference>
<comment type="caution">
    <text evidence="2">The sequence shown here is derived from an EMBL/GenBank/DDBJ whole genome shotgun (WGS) entry which is preliminary data.</text>
</comment>
<feature type="region of interest" description="Disordered" evidence="1">
    <location>
        <begin position="81"/>
        <end position="107"/>
    </location>
</feature>
<reference evidence="2" key="2">
    <citation type="submission" date="2023-06" db="EMBL/GenBank/DDBJ databases">
        <authorList>
            <consortium name="Lawrence Berkeley National Laboratory"/>
            <person name="Haridas S."/>
            <person name="Hensen N."/>
            <person name="Bonometti L."/>
            <person name="Westerberg I."/>
            <person name="Brannstrom I.O."/>
            <person name="Guillou S."/>
            <person name="Cros-Aarteil S."/>
            <person name="Calhoun S."/>
            <person name="Kuo A."/>
            <person name="Mondo S."/>
            <person name="Pangilinan J."/>
            <person name="Riley R."/>
            <person name="Labutti K."/>
            <person name="Andreopoulos B."/>
            <person name="Lipzen A."/>
            <person name="Chen C."/>
            <person name="Yanf M."/>
            <person name="Daum C."/>
            <person name="Ng V."/>
            <person name="Clum A."/>
            <person name="Steindorff A."/>
            <person name="Ohm R."/>
            <person name="Martin F."/>
            <person name="Silar P."/>
            <person name="Natvig D."/>
            <person name="Lalanne C."/>
            <person name="Gautier V."/>
            <person name="Ament-Velasquez S.L."/>
            <person name="Kruys A."/>
            <person name="Hutchinson M.I."/>
            <person name="Powell A.J."/>
            <person name="Barry K."/>
            <person name="Miller A.N."/>
            <person name="Grigoriev I.V."/>
            <person name="Debuchy R."/>
            <person name="Gladieux P."/>
            <person name="Thoren M.H."/>
            <person name="Johannesson H."/>
        </authorList>
    </citation>
    <scope>NUCLEOTIDE SEQUENCE</scope>
    <source>
        <strain evidence="2">CBS 955.72</strain>
    </source>
</reference>
<evidence type="ECO:0000313" key="2">
    <source>
        <dbReference type="EMBL" id="KAK3364337.1"/>
    </source>
</evidence>
<dbReference type="AlphaFoldDB" id="A0AAJ0ML19"/>
<name>A0AAJ0ML19_9PEZI</name>
<protein>
    <submittedName>
        <fullName evidence="2">Uncharacterized protein</fullName>
    </submittedName>
</protein>
<accession>A0AAJ0ML19</accession>